<reference evidence="2" key="1">
    <citation type="submission" date="2017-09" db="EMBL/GenBank/DDBJ databases">
        <title>Depth-based differentiation of microbial function through sediment-hosted aquifers and enrichment of novel symbionts in the deep terrestrial subsurface.</title>
        <authorList>
            <person name="Probst A.J."/>
            <person name="Ladd B."/>
            <person name="Jarett J.K."/>
            <person name="Geller-Mcgrath D.E."/>
            <person name="Sieber C.M.K."/>
            <person name="Emerson J.B."/>
            <person name="Anantharaman K."/>
            <person name="Thomas B.C."/>
            <person name="Malmstrom R."/>
            <person name="Stieglmeier M."/>
            <person name="Klingl A."/>
            <person name="Woyke T."/>
            <person name="Ryan C.M."/>
            <person name="Banfield J.F."/>
        </authorList>
    </citation>
    <scope>NUCLEOTIDE SEQUENCE [LARGE SCALE GENOMIC DNA]</scope>
</reference>
<sequence>MQRELKIQYDKSREILSYEVFNSKNGRIVRKESIPAKPRQALRFISGLLSSGVMNVDEKISFYERVISLSRGEKIDEGARGDVEYFFLGALTRISESGGVFSNCDMSMALTLRNKLEALTTPAR</sequence>
<proteinExistence type="predicted"/>
<dbReference type="AlphaFoldDB" id="A0A2H0VHE0"/>
<accession>A0A2H0VHE0</accession>
<protein>
    <submittedName>
        <fullName evidence="1">Uncharacterized protein</fullName>
    </submittedName>
</protein>
<gene>
    <name evidence="1" type="ORF">COT88_01600</name>
</gene>
<dbReference type="Proteomes" id="UP000230776">
    <property type="component" value="Unassembled WGS sequence"/>
</dbReference>
<comment type="caution">
    <text evidence="1">The sequence shown here is derived from an EMBL/GenBank/DDBJ whole genome shotgun (WGS) entry which is preliminary data.</text>
</comment>
<evidence type="ECO:0000313" key="2">
    <source>
        <dbReference type="Proteomes" id="UP000230776"/>
    </source>
</evidence>
<organism evidence="1 2">
    <name type="scientific">Candidatus Colwellbacteria bacterium CG10_big_fil_rev_8_21_14_0_10_41_28</name>
    <dbReference type="NCBI Taxonomy" id="1974539"/>
    <lineage>
        <taxon>Bacteria</taxon>
        <taxon>Candidatus Colwelliibacteriota</taxon>
    </lineage>
</organism>
<dbReference type="EMBL" id="PFAG01000014">
    <property type="protein sequence ID" value="PIR98501.1"/>
    <property type="molecule type" value="Genomic_DNA"/>
</dbReference>
<name>A0A2H0VHE0_9BACT</name>
<evidence type="ECO:0000313" key="1">
    <source>
        <dbReference type="EMBL" id="PIR98501.1"/>
    </source>
</evidence>